<dbReference type="OrthoDB" id="2186770at2759"/>
<gene>
    <name evidence="2" type="ORF">UTRI_02441</name>
</gene>
<sequence>MTHQSSVGRQQQQQPGPTTFRRRDARTVDHLACPGMYKVKARIISTNPAKCGDEDGESLSYCLRFAIMLEEVDAEFVSRKQQHKNQMAVLPAASASAETA</sequence>
<protein>
    <submittedName>
        <fullName evidence="2">Uncharacterized protein</fullName>
    </submittedName>
</protein>
<evidence type="ECO:0000313" key="2">
    <source>
        <dbReference type="EMBL" id="SPO26165.1"/>
    </source>
</evidence>
<organism evidence="2 3">
    <name type="scientific">Ustilago trichophora</name>
    <dbReference type="NCBI Taxonomy" id="86804"/>
    <lineage>
        <taxon>Eukaryota</taxon>
        <taxon>Fungi</taxon>
        <taxon>Dikarya</taxon>
        <taxon>Basidiomycota</taxon>
        <taxon>Ustilaginomycotina</taxon>
        <taxon>Ustilaginomycetes</taxon>
        <taxon>Ustilaginales</taxon>
        <taxon>Ustilaginaceae</taxon>
        <taxon>Ustilago</taxon>
    </lineage>
</organism>
<evidence type="ECO:0000313" key="3">
    <source>
        <dbReference type="Proteomes" id="UP000324022"/>
    </source>
</evidence>
<keyword evidence="3" id="KW-1185">Reference proteome</keyword>
<dbReference type="Proteomes" id="UP000324022">
    <property type="component" value="Unassembled WGS sequence"/>
</dbReference>
<accession>A0A5C3E7W5</accession>
<dbReference type="EMBL" id="OOIN01000013">
    <property type="protein sequence ID" value="SPO26165.1"/>
    <property type="molecule type" value="Genomic_DNA"/>
</dbReference>
<feature type="region of interest" description="Disordered" evidence="1">
    <location>
        <begin position="81"/>
        <end position="100"/>
    </location>
</feature>
<name>A0A5C3E7W5_9BASI</name>
<reference evidence="2 3" key="1">
    <citation type="submission" date="2018-03" db="EMBL/GenBank/DDBJ databases">
        <authorList>
            <person name="Guldener U."/>
        </authorList>
    </citation>
    <scope>NUCLEOTIDE SEQUENCE [LARGE SCALE GENOMIC DNA]</scope>
    <source>
        <strain evidence="2 3">NBRC100155</strain>
    </source>
</reference>
<feature type="region of interest" description="Disordered" evidence="1">
    <location>
        <begin position="1"/>
        <end position="27"/>
    </location>
</feature>
<dbReference type="AlphaFoldDB" id="A0A5C3E7W5"/>
<proteinExistence type="predicted"/>
<evidence type="ECO:0000256" key="1">
    <source>
        <dbReference type="SAM" id="MobiDB-lite"/>
    </source>
</evidence>